<evidence type="ECO:0000256" key="4">
    <source>
        <dbReference type="ARBA" id="ARBA00022679"/>
    </source>
</evidence>
<evidence type="ECO:0000256" key="3">
    <source>
        <dbReference type="ARBA" id="ARBA00022676"/>
    </source>
</evidence>
<dbReference type="Gene3D" id="3.40.50.2000">
    <property type="entry name" value="Glycogen Phosphorylase B"/>
    <property type="match status" value="2"/>
</dbReference>
<dbReference type="Proteomes" id="UP001470023">
    <property type="component" value="Unassembled WGS sequence"/>
</dbReference>
<keyword evidence="4" id="KW-0808">Transferase</keyword>
<evidence type="ECO:0000256" key="1">
    <source>
        <dbReference type="ARBA" id="ARBA00001478"/>
    </source>
</evidence>
<dbReference type="SUPFAM" id="SSF53756">
    <property type="entry name" value="UDP-Glycosyltransferase/glycogen phosphorylase"/>
    <property type="match status" value="1"/>
</dbReference>
<organism evidence="7 8">
    <name type="scientific">Streptomyces sp. 900105245</name>
    <dbReference type="NCBI Taxonomy" id="3154379"/>
    <lineage>
        <taxon>Bacteria</taxon>
        <taxon>Bacillati</taxon>
        <taxon>Actinomycetota</taxon>
        <taxon>Actinomycetes</taxon>
        <taxon>Kitasatosporales</taxon>
        <taxon>Streptomycetaceae</taxon>
        <taxon>Streptomyces</taxon>
    </lineage>
</organism>
<dbReference type="EC" id="2.4.1.21" evidence="2"/>
<feature type="domain" description="Glycosyl transferase family 1" evidence="5">
    <location>
        <begin position="296"/>
        <end position="440"/>
    </location>
</feature>
<protein>
    <recommendedName>
        <fullName evidence="2">starch synthase</fullName>
        <ecNumber evidence="2">2.4.1.21</ecNumber>
    </recommendedName>
</protein>
<accession>A0ABV1UJ77</accession>
<dbReference type="InterPro" id="IPR001296">
    <property type="entry name" value="Glyco_trans_1"/>
</dbReference>
<evidence type="ECO:0000259" key="5">
    <source>
        <dbReference type="Pfam" id="PF00534"/>
    </source>
</evidence>
<evidence type="ECO:0000313" key="7">
    <source>
        <dbReference type="EMBL" id="MER6433784.1"/>
    </source>
</evidence>
<dbReference type="PANTHER" id="PTHR45825">
    <property type="entry name" value="GRANULE-BOUND STARCH SYNTHASE 1, CHLOROPLASTIC/AMYLOPLASTIC"/>
    <property type="match status" value="1"/>
</dbReference>
<evidence type="ECO:0000313" key="8">
    <source>
        <dbReference type="Proteomes" id="UP001470023"/>
    </source>
</evidence>
<proteinExistence type="predicted"/>
<feature type="domain" description="Starch synthase catalytic" evidence="6">
    <location>
        <begin position="4"/>
        <end position="234"/>
    </location>
</feature>
<reference evidence="7 8" key="1">
    <citation type="submission" date="2024-06" db="EMBL/GenBank/DDBJ databases">
        <title>The Natural Products Discovery Center: Release of the First 8490 Sequenced Strains for Exploring Actinobacteria Biosynthetic Diversity.</title>
        <authorList>
            <person name="Kalkreuter E."/>
            <person name="Kautsar S.A."/>
            <person name="Yang D."/>
            <person name="Bader C.D."/>
            <person name="Teijaro C.N."/>
            <person name="Fluegel L."/>
            <person name="Davis C.M."/>
            <person name="Simpson J.R."/>
            <person name="Lauterbach L."/>
            <person name="Steele A.D."/>
            <person name="Gui C."/>
            <person name="Meng S."/>
            <person name="Li G."/>
            <person name="Viehrig K."/>
            <person name="Ye F."/>
            <person name="Su P."/>
            <person name="Kiefer A.F."/>
            <person name="Nichols A."/>
            <person name="Cepeda A.J."/>
            <person name="Yan W."/>
            <person name="Fan B."/>
            <person name="Jiang Y."/>
            <person name="Adhikari A."/>
            <person name="Zheng C.-J."/>
            <person name="Schuster L."/>
            <person name="Cowan T.M."/>
            <person name="Smanski M.J."/>
            <person name="Chevrette M.G."/>
            <person name="De Carvalho L.P.S."/>
            <person name="Shen B."/>
        </authorList>
    </citation>
    <scope>NUCLEOTIDE SEQUENCE [LARGE SCALE GENOMIC DNA]</scope>
    <source>
        <strain evidence="7 8">NPDC001166</strain>
    </source>
</reference>
<comment type="catalytic activity">
    <reaction evidence="1">
        <text>[(1-&gt;4)-alpha-D-glucosyl](n) + ADP-alpha-D-glucose = [(1-&gt;4)-alpha-D-glucosyl](n+1) + ADP + H(+)</text>
        <dbReference type="Rhea" id="RHEA:18189"/>
        <dbReference type="Rhea" id="RHEA-COMP:9584"/>
        <dbReference type="Rhea" id="RHEA-COMP:9587"/>
        <dbReference type="ChEBI" id="CHEBI:15378"/>
        <dbReference type="ChEBI" id="CHEBI:15444"/>
        <dbReference type="ChEBI" id="CHEBI:57498"/>
        <dbReference type="ChEBI" id="CHEBI:456216"/>
        <dbReference type="EC" id="2.4.1.21"/>
    </reaction>
</comment>
<name>A0ABV1UJ77_9ACTN</name>
<evidence type="ECO:0000259" key="6">
    <source>
        <dbReference type="Pfam" id="PF08323"/>
    </source>
</evidence>
<keyword evidence="3" id="KW-0328">Glycosyltransferase</keyword>
<gene>
    <name evidence="7" type="ORF">ABT272_39680</name>
</gene>
<comment type="caution">
    <text evidence="7">The sequence shown here is derived from an EMBL/GenBank/DDBJ whole genome shotgun (WGS) entry which is preliminary data.</text>
</comment>
<evidence type="ECO:0000256" key="2">
    <source>
        <dbReference type="ARBA" id="ARBA00012588"/>
    </source>
</evidence>
<sequence length="484" mass="52643">MRALYITQEYAPLFAEGGLGVTAGSLPAALDDGHDFQHDIIVPYYPWLVRRLGLQTQKLCDLPARTVARVTSDASVHRLLDHGGSCEILLLRADAWYERSGIYRDEFYLPFQDEVERAAFFGWCVAEWAASGKRTYDIVHGTDWQSATALAHLRERLPRLPQVFSIFNAHYRGELAGKETSSLGLPPRQLVQLLDSAGPRPSLLLAGLQAADAAVTCSVGYAAELSVPSDSDPLVAALRRTGIKGIQLGVDEELWDPRAHGRASLPFTAATADQGKQANKLALQKHLSLAQDVSLPVVGVCSRLVPEKGTDLLLEALAPLLGQGRLQLVLIGPAVGPIRSLLAGLAAEGAKRHIAHLRSYDQTAAWLAFAGADLTVMPSRVEPGGLNQLIAYRYGTFPVVSPVGGLRDTVVDIREDPTRGTGFVIPEHTARSVRETVVSALDWLGGNAHEVSRARRRVMALDWSWARTARRYAEVYTDVTARSS</sequence>
<dbReference type="Pfam" id="PF08323">
    <property type="entry name" value="Glyco_transf_5"/>
    <property type="match status" value="1"/>
</dbReference>
<keyword evidence="8" id="KW-1185">Reference proteome</keyword>
<dbReference type="Pfam" id="PF00534">
    <property type="entry name" value="Glycos_transf_1"/>
    <property type="match status" value="1"/>
</dbReference>
<dbReference type="InterPro" id="IPR013534">
    <property type="entry name" value="Starch_synth_cat_dom"/>
</dbReference>
<dbReference type="EMBL" id="JBEPAZ010000069">
    <property type="protein sequence ID" value="MER6433784.1"/>
    <property type="molecule type" value="Genomic_DNA"/>
</dbReference>
<dbReference type="RefSeq" id="WP_352065797.1">
    <property type="nucleotide sequence ID" value="NZ_JBEPAZ010000069.1"/>
</dbReference>
<dbReference type="PANTHER" id="PTHR45825:SF11">
    <property type="entry name" value="ALPHA AMYLASE DOMAIN-CONTAINING PROTEIN"/>
    <property type="match status" value="1"/>
</dbReference>